<keyword evidence="2" id="KW-0964">Secreted</keyword>
<dbReference type="PANTHER" id="PTHR11475">
    <property type="entry name" value="OXIDASE/PEROXIDASE"/>
    <property type="match status" value="1"/>
</dbReference>
<sequence length="556" mass="60113">MAHHGWVPVVGADAFTPQALVSPFGRLFSAHAHEYSSYCLSMLAGALGPMQEAEPAPAQPTAQTNPAGFTFLGQFVDHDLTEFRVVAEDFAIAHENPTISRRQRVLEDTPLAADGLRSMTTTNGRTGRLDLDSVYGLLGTPQADLFDEHGMFRLVDTPDGPDLERGKQHANGRLIADPRNDENKLVVQVHMLFERLHNLLHQAHASEPPEQAGPTGPLFRQTKDAVVAAYQRIVIHDYLPRIVQAEHIDAVLAALADRTTCYQRMNARCRAALTGLGMPDDVVDATVAMPVEFSHAVFRLGHSQLRDGYLLRSGAGARLFATSDDPHDLRGNSSLTGGDGFDFHVDWKHFFRITGTVPQHGRRIDGMLPRSVFRLPPPSIGEPPVSLAERNLRRGVDFGLPTGQEAAAELATVYGYVPQVGSDVLFPADVFGSRPEVLDLAAHLQWQTPLWYYVLKEAEAFGGGPQLGAVGGLIVAETILGSIVESRLQAAAAAPGPGGFDREAETVAVVAEIQAERVALAPDGTDKSSGPLRFTAPAMTSVDEIRTMSQLARFVG</sequence>
<reference evidence="5" key="1">
    <citation type="journal article" date="2019" name="Int. J. Syst. Evol. Microbiol.">
        <title>The Global Catalogue of Microorganisms (GCM) 10K type strain sequencing project: providing services to taxonomists for standard genome sequencing and annotation.</title>
        <authorList>
            <consortium name="The Broad Institute Genomics Platform"/>
            <consortium name="The Broad Institute Genome Sequencing Center for Infectious Disease"/>
            <person name="Wu L."/>
            <person name="Ma J."/>
        </authorList>
    </citation>
    <scope>NUCLEOTIDE SEQUENCE [LARGE SCALE GENOMIC DNA]</scope>
    <source>
        <strain evidence="5">NBRC 108565</strain>
    </source>
</reference>
<dbReference type="Pfam" id="PF03098">
    <property type="entry name" value="An_peroxidase"/>
    <property type="match status" value="1"/>
</dbReference>
<evidence type="ECO:0000313" key="4">
    <source>
        <dbReference type="EMBL" id="BDZ42279.1"/>
    </source>
</evidence>
<keyword evidence="5" id="KW-1185">Reference proteome</keyword>
<evidence type="ECO:0008006" key="6">
    <source>
        <dbReference type="Google" id="ProtNLM"/>
    </source>
</evidence>
<gene>
    <name evidence="4" type="ORF">GCM10025865_15780</name>
</gene>
<protein>
    <recommendedName>
        <fullName evidence="6">Animal haem peroxidase</fullName>
    </recommendedName>
</protein>
<dbReference type="PROSITE" id="PS50292">
    <property type="entry name" value="PEROXIDASE_3"/>
    <property type="match status" value="1"/>
</dbReference>
<organism evidence="4 5">
    <name type="scientific">Paraoerskovia sediminicola</name>
    <dbReference type="NCBI Taxonomy" id="1138587"/>
    <lineage>
        <taxon>Bacteria</taxon>
        <taxon>Bacillati</taxon>
        <taxon>Actinomycetota</taxon>
        <taxon>Actinomycetes</taxon>
        <taxon>Micrococcales</taxon>
        <taxon>Cellulomonadaceae</taxon>
        <taxon>Paraoerskovia</taxon>
    </lineage>
</organism>
<dbReference type="PRINTS" id="PR00457">
    <property type="entry name" value="ANPEROXIDASE"/>
</dbReference>
<name>A0ABM8G2Q1_9CELL</name>
<dbReference type="InterPro" id="IPR010255">
    <property type="entry name" value="Haem_peroxidase_sf"/>
</dbReference>
<evidence type="ECO:0000256" key="1">
    <source>
        <dbReference type="ARBA" id="ARBA00004613"/>
    </source>
</evidence>
<evidence type="ECO:0000313" key="5">
    <source>
        <dbReference type="Proteomes" id="UP001321475"/>
    </source>
</evidence>
<proteinExistence type="predicted"/>
<keyword evidence="3" id="KW-0325">Glycoprotein</keyword>
<accession>A0ABM8G2Q1</accession>
<dbReference type="PANTHER" id="PTHR11475:SF4">
    <property type="entry name" value="CHORION PEROXIDASE"/>
    <property type="match status" value="1"/>
</dbReference>
<dbReference type="InterPro" id="IPR037120">
    <property type="entry name" value="Haem_peroxidase_sf_animal"/>
</dbReference>
<evidence type="ECO:0000256" key="3">
    <source>
        <dbReference type="ARBA" id="ARBA00023180"/>
    </source>
</evidence>
<dbReference type="SUPFAM" id="SSF48113">
    <property type="entry name" value="Heme-dependent peroxidases"/>
    <property type="match status" value="1"/>
</dbReference>
<dbReference type="EMBL" id="AP027729">
    <property type="protein sequence ID" value="BDZ42279.1"/>
    <property type="molecule type" value="Genomic_DNA"/>
</dbReference>
<evidence type="ECO:0000256" key="2">
    <source>
        <dbReference type="ARBA" id="ARBA00022525"/>
    </source>
</evidence>
<dbReference type="InterPro" id="IPR019791">
    <property type="entry name" value="Haem_peroxidase_animal"/>
</dbReference>
<dbReference type="Gene3D" id="1.10.640.10">
    <property type="entry name" value="Haem peroxidase domain superfamily, animal type"/>
    <property type="match status" value="1"/>
</dbReference>
<dbReference type="RefSeq" id="WP_286219270.1">
    <property type="nucleotide sequence ID" value="NZ_AP027729.1"/>
</dbReference>
<comment type="subcellular location">
    <subcellularLocation>
        <location evidence="1">Secreted</location>
    </subcellularLocation>
</comment>
<dbReference type="Proteomes" id="UP001321475">
    <property type="component" value="Chromosome"/>
</dbReference>